<evidence type="ECO:0000256" key="1">
    <source>
        <dbReference type="ARBA" id="ARBA00001619"/>
    </source>
</evidence>
<evidence type="ECO:0000259" key="7">
    <source>
        <dbReference type="PROSITE" id="PS50975"/>
    </source>
</evidence>
<gene>
    <name evidence="8" type="ORF">CA615_04585</name>
</gene>
<dbReference type="Proteomes" id="UP000248557">
    <property type="component" value="Unassembled WGS sequence"/>
</dbReference>
<evidence type="ECO:0000256" key="3">
    <source>
        <dbReference type="ARBA" id="ARBA00022598"/>
    </source>
</evidence>
<keyword evidence="5 6" id="KW-0067">ATP-binding</keyword>
<dbReference type="InterPro" id="IPR032875">
    <property type="entry name" value="Succ_CoA_lig_flav_dom"/>
</dbReference>
<dbReference type="InterPro" id="IPR036291">
    <property type="entry name" value="NAD(P)-bd_dom_sf"/>
</dbReference>
<dbReference type="FunFam" id="3.30.1490.20:FF:000020">
    <property type="entry name" value="Protein lysine acetyltransferase"/>
    <property type="match status" value="1"/>
</dbReference>
<dbReference type="PANTHER" id="PTHR43334">
    <property type="entry name" value="ACETATE--COA LIGASE [ADP-FORMING]"/>
    <property type="match status" value="1"/>
</dbReference>
<dbReference type="EMBL" id="NGJK01000055">
    <property type="protein sequence ID" value="RAP03001.1"/>
    <property type="molecule type" value="Genomic_DNA"/>
</dbReference>
<dbReference type="GO" id="GO:0043758">
    <property type="term" value="F:acetate-CoA ligase (ADP-forming) activity"/>
    <property type="evidence" value="ECO:0007669"/>
    <property type="project" value="UniProtKB-EC"/>
</dbReference>
<evidence type="ECO:0000256" key="4">
    <source>
        <dbReference type="ARBA" id="ARBA00022741"/>
    </source>
</evidence>
<name>A0A328PYD6_9EURY</name>
<dbReference type="Pfam" id="PF13380">
    <property type="entry name" value="CoA_binding_2"/>
    <property type="match status" value="1"/>
</dbReference>
<dbReference type="Pfam" id="PF13607">
    <property type="entry name" value="Succ_CoA_lig"/>
    <property type="match status" value="1"/>
</dbReference>
<evidence type="ECO:0000313" key="9">
    <source>
        <dbReference type="Proteomes" id="UP000248557"/>
    </source>
</evidence>
<evidence type="ECO:0000256" key="2">
    <source>
        <dbReference type="ARBA" id="ARBA00012957"/>
    </source>
</evidence>
<dbReference type="Pfam" id="PF19045">
    <property type="entry name" value="Ligase_CoA_2"/>
    <property type="match status" value="1"/>
</dbReference>
<evidence type="ECO:0000313" key="8">
    <source>
        <dbReference type="EMBL" id="RAP03001.1"/>
    </source>
</evidence>
<dbReference type="PROSITE" id="PS50975">
    <property type="entry name" value="ATP_GRASP"/>
    <property type="match status" value="1"/>
</dbReference>
<dbReference type="GO" id="GO:0046872">
    <property type="term" value="F:metal ion binding"/>
    <property type="evidence" value="ECO:0007669"/>
    <property type="project" value="InterPro"/>
</dbReference>
<dbReference type="InterPro" id="IPR014089">
    <property type="entry name" value="AcCoA-synth-alpha"/>
</dbReference>
<dbReference type="RefSeq" id="WP_112149571.1">
    <property type="nucleotide sequence ID" value="NZ_CATZNA010000032.1"/>
</dbReference>
<feature type="domain" description="ATP-grasp" evidence="7">
    <location>
        <begin position="494"/>
        <end position="530"/>
    </location>
</feature>
<dbReference type="Gene3D" id="3.30.1490.20">
    <property type="entry name" value="ATP-grasp fold, A domain"/>
    <property type="match status" value="1"/>
</dbReference>
<keyword evidence="4 6" id="KW-0547">Nucleotide-binding</keyword>
<dbReference type="EC" id="6.2.1.13" evidence="2"/>
<organism evidence="8 9">
    <name type="scientific">Methanosphaera stadtmanae</name>
    <dbReference type="NCBI Taxonomy" id="2317"/>
    <lineage>
        <taxon>Archaea</taxon>
        <taxon>Methanobacteriati</taxon>
        <taxon>Methanobacteriota</taxon>
        <taxon>Methanomada group</taxon>
        <taxon>Methanobacteria</taxon>
        <taxon>Methanobacteriales</taxon>
        <taxon>Methanobacteriaceae</taxon>
        <taxon>Methanosphaera</taxon>
    </lineage>
</organism>
<keyword evidence="3" id="KW-0436">Ligase</keyword>
<dbReference type="Pfam" id="PF13549">
    <property type="entry name" value="ATP-grasp_5"/>
    <property type="match status" value="1"/>
</dbReference>
<evidence type="ECO:0000256" key="5">
    <source>
        <dbReference type="ARBA" id="ARBA00022840"/>
    </source>
</evidence>
<dbReference type="InterPro" id="IPR003781">
    <property type="entry name" value="CoA-bd"/>
</dbReference>
<dbReference type="SUPFAM" id="SSF51735">
    <property type="entry name" value="NAD(P)-binding Rossmann-fold domains"/>
    <property type="match status" value="1"/>
</dbReference>
<dbReference type="InterPro" id="IPR011761">
    <property type="entry name" value="ATP-grasp"/>
</dbReference>
<evidence type="ECO:0000256" key="6">
    <source>
        <dbReference type="PROSITE-ProRule" id="PRU00409"/>
    </source>
</evidence>
<dbReference type="SMART" id="SM00881">
    <property type="entry name" value="CoA_binding"/>
    <property type="match status" value="1"/>
</dbReference>
<dbReference type="NCBIfam" id="TIGR02717">
    <property type="entry name" value="AcCoA-syn-alpha"/>
    <property type="match status" value="1"/>
</dbReference>
<reference evidence="8 9" key="1">
    <citation type="submission" date="2017-05" db="EMBL/GenBank/DDBJ databases">
        <title>Host range expansion of the Methanosphaera genus to humans and monogastric animals involves recent and extensive reduction in genome content.</title>
        <authorList>
            <person name="Hoedt E.C."/>
            <person name="Volmer J.G."/>
            <person name="Parks D.H."/>
            <person name="Rosewarne C.P."/>
            <person name="Denman S.E."/>
            <person name="Mcsweeney C.S."/>
            <person name="O Cuiv P."/>
            <person name="Hugenholtz P."/>
            <person name="Tyson G.W."/>
            <person name="Morrison M."/>
        </authorList>
    </citation>
    <scope>NUCLEOTIDE SEQUENCE [LARGE SCALE GENOMIC DNA]</scope>
    <source>
        <strain evidence="8 9">PA5</strain>
    </source>
</reference>
<comment type="caution">
    <text evidence="8">The sequence shown here is derived from an EMBL/GenBank/DDBJ whole genome shotgun (WGS) entry which is preliminary data.</text>
</comment>
<dbReference type="InterPro" id="IPR051538">
    <property type="entry name" value="Acyl-CoA_Synth/Transferase"/>
</dbReference>
<accession>A0A328PYD6</accession>
<dbReference type="Gene3D" id="3.40.50.261">
    <property type="entry name" value="Succinyl-CoA synthetase domains"/>
    <property type="match status" value="2"/>
</dbReference>
<proteinExistence type="predicted"/>
<dbReference type="Gene3D" id="3.30.470.20">
    <property type="entry name" value="ATP-grasp fold, B domain"/>
    <property type="match status" value="1"/>
</dbReference>
<dbReference type="InterPro" id="IPR013815">
    <property type="entry name" value="ATP_grasp_subdomain_1"/>
</dbReference>
<protein>
    <recommendedName>
        <fullName evidence="2">acetate--CoA ligase (ADP-forming)</fullName>
        <ecNumber evidence="2">6.2.1.13</ecNumber>
    </recommendedName>
</protein>
<sequence length="700" mass="75120">MKDLTGLFNPKSIAVIGASSQEGKVGYIITTNLIECGYGGNIYPVNTKTDGKLLGLPAYKTVSEIDDDNIDLAVISIPARFINQTLEECGQKGIKNIIVITAGFKEVGGEGAKLEDEMAEIAKKYDMNIQGPNCLGSLDTNTPMNASFAQLSPKKGNIAFVSQSGAMTVAILDWSVSEGIGFSKVVSLGNKVDVSEIDLIEYLATDDQTKVILCYLEGISDGERFLEVMRRVTKIKPVVILKAGSSQAGAKAVSSHTGALAGNDSAFDAAFENCGVMRARSMNDLFDYGLAFSKSSLPTGKKVAVITNAGGGGVLTADKIEDIGLELVDLTDQTKSELRAVIPDEGSVENPIDVLGDAPADRYKATLDILLEEDDIDSIIIMACPTASYDPEGVGNAIVEAKGKTDIPILVVNMGGPTFNEENILLRENNIPVCVFPETAVNVLKALERYHTIQSEDQESCIDKVQDTDKEEAARIIEEAKQKGRDALLGSEAYQVAKAYGISAAPIILATTKEEAGQAAEEMQYPVVLKIASDKILHKTDIGGVVVNINSKQEAEDTFEQIMASAKEAHPDVVPDGVEVQKMMPKGHEILIGMLRDAQFGPIIGFGMGGIYVNLINDVCFKLGSGISDEVIDDQIDSTKISKLLKGYRGENPSDIEAVKDTVKRVTKLTLDFPEILELDINPVFVYEDGCSALDIKIKI</sequence>
<dbReference type="PANTHER" id="PTHR43334:SF1">
    <property type="entry name" value="3-HYDROXYPROPIONATE--COA LIGASE [ADP-FORMING]"/>
    <property type="match status" value="1"/>
</dbReference>
<comment type="catalytic activity">
    <reaction evidence="1">
        <text>acetate + ATP + CoA = acetyl-CoA + ADP + phosphate</text>
        <dbReference type="Rhea" id="RHEA:15081"/>
        <dbReference type="ChEBI" id="CHEBI:30089"/>
        <dbReference type="ChEBI" id="CHEBI:30616"/>
        <dbReference type="ChEBI" id="CHEBI:43474"/>
        <dbReference type="ChEBI" id="CHEBI:57287"/>
        <dbReference type="ChEBI" id="CHEBI:57288"/>
        <dbReference type="ChEBI" id="CHEBI:456216"/>
        <dbReference type="EC" id="6.2.1.13"/>
    </reaction>
</comment>
<dbReference type="InterPro" id="IPR016102">
    <property type="entry name" value="Succinyl-CoA_synth-like"/>
</dbReference>
<dbReference type="AlphaFoldDB" id="A0A328PYD6"/>
<dbReference type="SUPFAM" id="SSF52210">
    <property type="entry name" value="Succinyl-CoA synthetase domains"/>
    <property type="match status" value="2"/>
</dbReference>
<dbReference type="GO" id="GO:0005524">
    <property type="term" value="F:ATP binding"/>
    <property type="evidence" value="ECO:0007669"/>
    <property type="project" value="UniProtKB-UniRule"/>
</dbReference>
<dbReference type="InterPro" id="IPR043938">
    <property type="entry name" value="Ligase_CoA_dom"/>
</dbReference>
<dbReference type="Gene3D" id="3.40.50.720">
    <property type="entry name" value="NAD(P)-binding Rossmann-like Domain"/>
    <property type="match status" value="1"/>
</dbReference>
<dbReference type="SUPFAM" id="SSF56059">
    <property type="entry name" value="Glutathione synthetase ATP-binding domain-like"/>
    <property type="match status" value="1"/>
</dbReference>